<dbReference type="Pfam" id="PF13508">
    <property type="entry name" value="Acetyltransf_7"/>
    <property type="match status" value="1"/>
</dbReference>
<gene>
    <name evidence="2" type="ORF">GO621_07355</name>
</gene>
<dbReference type="SUPFAM" id="SSF55729">
    <property type="entry name" value="Acyl-CoA N-acyltransferases (Nat)"/>
    <property type="match status" value="1"/>
</dbReference>
<dbReference type="CDD" id="cd04301">
    <property type="entry name" value="NAT_SF"/>
    <property type="match status" value="1"/>
</dbReference>
<reference evidence="2 3" key="1">
    <citation type="submission" date="2019-12" db="EMBL/GenBank/DDBJ databases">
        <title>Mucilaginibacter sp. HMF7410 genome sequencing and assembly.</title>
        <authorList>
            <person name="Kang H."/>
            <person name="Cha I."/>
            <person name="Kim H."/>
            <person name="Joh K."/>
        </authorList>
    </citation>
    <scope>NUCLEOTIDE SEQUENCE [LARGE SCALE GENOMIC DNA]</scope>
    <source>
        <strain evidence="2 3">HMF7410</strain>
    </source>
</reference>
<dbReference type="InterPro" id="IPR016181">
    <property type="entry name" value="Acyl_CoA_acyltransferase"/>
</dbReference>
<evidence type="ECO:0000313" key="2">
    <source>
        <dbReference type="EMBL" id="MVN21351.1"/>
    </source>
</evidence>
<name>A0A7K1SVJ9_9SPHI</name>
<dbReference type="RefSeq" id="WP_157565601.1">
    <property type="nucleotide sequence ID" value="NZ_WPIK01000005.1"/>
</dbReference>
<dbReference type="EMBL" id="WPIK01000005">
    <property type="protein sequence ID" value="MVN21351.1"/>
    <property type="molecule type" value="Genomic_DNA"/>
</dbReference>
<evidence type="ECO:0000259" key="1">
    <source>
        <dbReference type="PROSITE" id="PS51186"/>
    </source>
</evidence>
<dbReference type="PANTHER" id="PTHR43617">
    <property type="entry name" value="L-AMINO ACID N-ACETYLTRANSFERASE"/>
    <property type="match status" value="1"/>
</dbReference>
<protein>
    <submittedName>
        <fullName evidence="2">GNAT family N-acetyltransferase</fullName>
    </submittedName>
</protein>
<keyword evidence="2" id="KW-0808">Transferase</keyword>
<feature type="domain" description="N-acetyltransferase" evidence="1">
    <location>
        <begin position="2"/>
        <end position="164"/>
    </location>
</feature>
<dbReference type="Gene3D" id="3.40.630.30">
    <property type="match status" value="1"/>
</dbReference>
<dbReference type="InterPro" id="IPR050276">
    <property type="entry name" value="MshD_Acetyltransferase"/>
</dbReference>
<accession>A0A7K1SVJ9</accession>
<proteinExistence type="predicted"/>
<sequence>MVKIRHATLADVTAIHLLAEKIWWPTYTTILEKEQIRFMLDLFYAKEKLRKQISSGGQSFLLLLENELPVAFAAFAANQENQEIMILEKIYCLPQAQGKGYGKELLEFVVTQARIAGKSILQLYVHRENKARNFYEKMNFKVVKEVDRPLGKYLLTDFVMQKEL</sequence>
<comment type="caution">
    <text evidence="2">The sequence shown here is derived from an EMBL/GenBank/DDBJ whole genome shotgun (WGS) entry which is preliminary data.</text>
</comment>
<evidence type="ECO:0000313" key="3">
    <source>
        <dbReference type="Proteomes" id="UP000462014"/>
    </source>
</evidence>
<dbReference type="PROSITE" id="PS51186">
    <property type="entry name" value="GNAT"/>
    <property type="match status" value="1"/>
</dbReference>
<dbReference type="Proteomes" id="UP000462014">
    <property type="component" value="Unassembled WGS sequence"/>
</dbReference>
<dbReference type="PANTHER" id="PTHR43617:SF20">
    <property type="entry name" value="N-ALPHA-ACETYLTRANSFERASE RIMI"/>
    <property type="match status" value="1"/>
</dbReference>
<dbReference type="GO" id="GO:0008999">
    <property type="term" value="F:protein-N-terminal-alanine acetyltransferase activity"/>
    <property type="evidence" value="ECO:0007669"/>
    <property type="project" value="TreeGrafter"/>
</dbReference>
<organism evidence="2 3">
    <name type="scientific">Mucilaginibacter arboris</name>
    <dbReference type="NCBI Taxonomy" id="2682090"/>
    <lineage>
        <taxon>Bacteria</taxon>
        <taxon>Pseudomonadati</taxon>
        <taxon>Bacteroidota</taxon>
        <taxon>Sphingobacteriia</taxon>
        <taxon>Sphingobacteriales</taxon>
        <taxon>Sphingobacteriaceae</taxon>
        <taxon>Mucilaginibacter</taxon>
    </lineage>
</organism>
<keyword evidence="3" id="KW-1185">Reference proteome</keyword>
<dbReference type="InterPro" id="IPR000182">
    <property type="entry name" value="GNAT_dom"/>
</dbReference>
<dbReference type="AlphaFoldDB" id="A0A7K1SVJ9"/>